<keyword evidence="10" id="KW-0507">mRNA processing</keyword>
<feature type="domain" description="Mitochondrial escape protein 2 C-terminal" evidence="13">
    <location>
        <begin position="35"/>
        <end position="514"/>
    </location>
</feature>
<dbReference type="Proteomes" id="UP001151582">
    <property type="component" value="Unassembled WGS sequence"/>
</dbReference>
<feature type="coiled-coil region" evidence="11">
    <location>
        <begin position="488"/>
        <end position="515"/>
    </location>
</feature>
<evidence type="ECO:0000256" key="11">
    <source>
        <dbReference type="SAM" id="Coils"/>
    </source>
</evidence>
<dbReference type="OrthoDB" id="10267654at2759"/>
<keyword evidence="7 10" id="KW-0496">Mitochondrion</keyword>
<evidence type="ECO:0000256" key="9">
    <source>
        <dbReference type="ARBA" id="ARBA00025276"/>
    </source>
</evidence>
<evidence type="ECO:0000256" key="3">
    <source>
        <dbReference type="ARBA" id="ARBA00020222"/>
    </source>
</evidence>
<evidence type="ECO:0000256" key="1">
    <source>
        <dbReference type="ARBA" id="ARBA00004434"/>
    </source>
</evidence>
<evidence type="ECO:0000256" key="2">
    <source>
        <dbReference type="ARBA" id="ARBA00010320"/>
    </source>
</evidence>
<dbReference type="SUPFAM" id="SSF52540">
    <property type="entry name" value="P-loop containing nucleoside triphosphate hydrolases"/>
    <property type="match status" value="1"/>
</dbReference>
<comment type="subcellular location">
    <subcellularLocation>
        <location evidence="1 10">Mitochondrion inner membrane</location>
        <topology evidence="1 10">Single-pass membrane protein</topology>
    </subcellularLocation>
</comment>
<evidence type="ECO:0000313" key="15">
    <source>
        <dbReference type="Proteomes" id="UP001151582"/>
    </source>
</evidence>
<accession>A0A9W8B2U7</accession>
<keyword evidence="8" id="KW-0472">Membrane</keyword>
<proteinExistence type="inferred from homology"/>
<evidence type="ECO:0000256" key="6">
    <source>
        <dbReference type="ARBA" id="ARBA00022989"/>
    </source>
</evidence>
<evidence type="ECO:0000256" key="7">
    <source>
        <dbReference type="ARBA" id="ARBA00023128"/>
    </source>
</evidence>
<dbReference type="EMBL" id="JANBQB010000883">
    <property type="protein sequence ID" value="KAJ1973144.1"/>
    <property type="molecule type" value="Genomic_DNA"/>
</dbReference>
<name>A0A9W8B2U7_9FUNG</name>
<gene>
    <name evidence="14" type="primary">YME2_1</name>
    <name evidence="14" type="ORF">H4R34_005179</name>
</gene>
<dbReference type="GO" id="GO:0003723">
    <property type="term" value="F:RNA binding"/>
    <property type="evidence" value="ECO:0007669"/>
    <property type="project" value="UniProtKB-UniRule"/>
</dbReference>
<feature type="coiled-coil region" evidence="11">
    <location>
        <begin position="582"/>
        <end position="609"/>
    </location>
</feature>
<evidence type="ECO:0000256" key="5">
    <source>
        <dbReference type="ARBA" id="ARBA00022792"/>
    </source>
</evidence>
<dbReference type="PANTHER" id="PTHR32198:SF2">
    <property type="entry name" value="MITOCHONDRIAL ESCAPE PROTEIN 2"/>
    <property type="match status" value="1"/>
</dbReference>
<keyword evidence="11" id="KW-0175">Coiled coil</keyword>
<comment type="function">
    <text evidence="9 10">Plays a role in maintaining the mitochondrial genome and in controlling the mtDNA escape. Involved in the regulation of mtDNA nucleotide structure and number. May have a dispensable role in early maturation of pre-rRNA.</text>
</comment>
<keyword evidence="4" id="KW-0812">Transmembrane</keyword>
<keyword evidence="6" id="KW-1133">Transmembrane helix</keyword>
<dbReference type="InterPro" id="IPR027417">
    <property type="entry name" value="P-loop_NTPase"/>
</dbReference>
<comment type="caution">
    <text evidence="14">The sequence shown here is derived from an EMBL/GenBank/DDBJ whole genome shotgun (WGS) entry which is preliminary data.</text>
</comment>
<dbReference type="PANTHER" id="PTHR32198">
    <property type="entry name" value="MITOCHONDRIAL ESCAPE PROTEIN 2"/>
    <property type="match status" value="1"/>
</dbReference>
<reference evidence="14" key="1">
    <citation type="submission" date="2022-07" db="EMBL/GenBank/DDBJ databases">
        <title>Phylogenomic reconstructions and comparative analyses of Kickxellomycotina fungi.</title>
        <authorList>
            <person name="Reynolds N.K."/>
            <person name="Stajich J.E."/>
            <person name="Barry K."/>
            <person name="Grigoriev I.V."/>
            <person name="Crous P."/>
            <person name="Smith M.E."/>
        </authorList>
    </citation>
    <scope>NUCLEOTIDE SEQUENCE</scope>
    <source>
        <strain evidence="14">RSA 567</strain>
    </source>
</reference>
<sequence>MDTYPALRRLGRQTLHRIFSEWESDDRPHTMWAERQDARDRLEKWLNEVPETFIVVQGPRGTGKTEIVSQVTRDRPYKLVIDVNQLAQARTAHDLLVGLAKQVGYRPVFGFMEKVTNFMDLAVTATTGQKAGLTDNTDSQISKVLDCLAIAIYDVHKKLNRKEAELRSLRAYNAQSNSEPGATLDPTAHADTHVSVSSKSENSKDSHPPMRHPAGMQPEFAFHPSETPLIIITGFMNKDESEVQRLFNDKLPQWAAMLVENQAAHVVFVSCNVATSKVLSRALPHKPINCLALSDASPQGALTMLRHQLNLGTAPQPTTDRHDARTPDPALAEYHRQVKALQHAVDCLGGRLTDLELLLQKVKGGQPIDEAVKDIVQKTVSEVRKFALSTDDQDASNRSLVKGGWDATQFWAVLVALTESDTVNYHALRSLPVFNGDDKPLQAMEYAELILVSNEDGRPTHVRPARPVFKTVFREIRQDPVYAATMQYRTNQALIQQQAQRITQAEEELQRLQGMATLHGIPSPQPYSLEPETNKSHWRWLGWTRVLSPRWWWAQGQGLFGSAKSTPTLTSSSMPMQLWGRAGWLLARLEKAQQTIESLERENQQLVQAINTAI</sequence>
<dbReference type="GO" id="GO:0006397">
    <property type="term" value="P:mRNA processing"/>
    <property type="evidence" value="ECO:0007669"/>
    <property type="project" value="UniProtKB-UniRule"/>
</dbReference>
<keyword evidence="10" id="KW-0694">RNA-binding</keyword>
<evidence type="ECO:0000259" key="13">
    <source>
        <dbReference type="Pfam" id="PF10443"/>
    </source>
</evidence>
<protein>
    <recommendedName>
        <fullName evidence="3 10">Mitochondrial escape protein 2</fullName>
    </recommendedName>
</protein>
<evidence type="ECO:0000256" key="8">
    <source>
        <dbReference type="ARBA" id="ARBA00023136"/>
    </source>
</evidence>
<keyword evidence="5 10" id="KW-0999">Mitochondrion inner membrane</keyword>
<evidence type="ECO:0000256" key="4">
    <source>
        <dbReference type="ARBA" id="ARBA00022692"/>
    </source>
</evidence>
<keyword evidence="15" id="KW-1185">Reference proteome</keyword>
<dbReference type="InterPro" id="IPR039627">
    <property type="entry name" value="Yme2_C"/>
</dbReference>
<dbReference type="GO" id="GO:0005743">
    <property type="term" value="C:mitochondrial inner membrane"/>
    <property type="evidence" value="ECO:0007669"/>
    <property type="project" value="UniProtKB-SubCell"/>
</dbReference>
<feature type="region of interest" description="Disordered" evidence="12">
    <location>
        <begin position="175"/>
        <end position="219"/>
    </location>
</feature>
<dbReference type="AlphaFoldDB" id="A0A9W8B2U7"/>
<dbReference type="Pfam" id="PF10443">
    <property type="entry name" value="RNA12"/>
    <property type="match status" value="1"/>
</dbReference>
<evidence type="ECO:0000313" key="14">
    <source>
        <dbReference type="EMBL" id="KAJ1973144.1"/>
    </source>
</evidence>
<evidence type="ECO:0000256" key="10">
    <source>
        <dbReference type="RuleBase" id="RU367108"/>
    </source>
</evidence>
<dbReference type="InterPro" id="IPR018850">
    <property type="entry name" value="Mt_escape_2_C"/>
</dbReference>
<comment type="similarity">
    <text evidence="2 10">Belongs to the YME2 family.</text>
</comment>
<dbReference type="Gene3D" id="3.40.50.300">
    <property type="entry name" value="P-loop containing nucleotide triphosphate hydrolases"/>
    <property type="match status" value="1"/>
</dbReference>
<evidence type="ECO:0000256" key="12">
    <source>
        <dbReference type="SAM" id="MobiDB-lite"/>
    </source>
</evidence>
<organism evidence="14 15">
    <name type="scientific">Dimargaris verticillata</name>
    <dbReference type="NCBI Taxonomy" id="2761393"/>
    <lineage>
        <taxon>Eukaryota</taxon>
        <taxon>Fungi</taxon>
        <taxon>Fungi incertae sedis</taxon>
        <taxon>Zoopagomycota</taxon>
        <taxon>Kickxellomycotina</taxon>
        <taxon>Dimargaritomycetes</taxon>
        <taxon>Dimargaritales</taxon>
        <taxon>Dimargaritaceae</taxon>
        <taxon>Dimargaris</taxon>
    </lineage>
</organism>